<dbReference type="Proteomes" id="UP000324324">
    <property type="component" value="Unassembled WGS sequence"/>
</dbReference>
<dbReference type="AlphaFoldDB" id="A0A5M8ALJ3"/>
<gene>
    <name evidence="2" type="ORF">F1599_13625</name>
</gene>
<name>A0A5M8ALJ3_9BURK</name>
<organism evidence="2 3">
    <name type="scientific">Cupriavidus cauae</name>
    <dbReference type="NCBI Taxonomy" id="2608999"/>
    <lineage>
        <taxon>Bacteria</taxon>
        <taxon>Pseudomonadati</taxon>
        <taxon>Pseudomonadota</taxon>
        <taxon>Betaproteobacteria</taxon>
        <taxon>Burkholderiales</taxon>
        <taxon>Burkholderiaceae</taxon>
        <taxon>Cupriavidus</taxon>
    </lineage>
</organism>
<dbReference type="EMBL" id="VWRN01000035">
    <property type="protein sequence ID" value="KAA6122956.1"/>
    <property type="molecule type" value="Genomic_DNA"/>
</dbReference>
<evidence type="ECO:0000313" key="2">
    <source>
        <dbReference type="EMBL" id="KAA6122956.1"/>
    </source>
</evidence>
<protein>
    <submittedName>
        <fullName evidence="2">Uncharacterized protein</fullName>
    </submittedName>
</protein>
<evidence type="ECO:0000313" key="3">
    <source>
        <dbReference type="Proteomes" id="UP000324324"/>
    </source>
</evidence>
<feature type="region of interest" description="Disordered" evidence="1">
    <location>
        <begin position="71"/>
        <end position="116"/>
    </location>
</feature>
<feature type="compositionally biased region" description="Polar residues" evidence="1">
    <location>
        <begin position="91"/>
        <end position="100"/>
    </location>
</feature>
<keyword evidence="3" id="KW-1185">Reference proteome</keyword>
<proteinExistence type="predicted"/>
<dbReference type="RefSeq" id="WP_149318106.1">
    <property type="nucleotide sequence ID" value="NZ_VWRN01000035.1"/>
</dbReference>
<reference evidence="2 3" key="1">
    <citation type="submission" date="2019-09" db="EMBL/GenBank/DDBJ databases">
        <title>Isolation of a novel species in the genus Cupriavidus from patients with sepsis using whole genome sequencing.</title>
        <authorList>
            <person name="Kweon O.J."/>
            <person name="Lee M.-K."/>
        </authorList>
    </citation>
    <scope>NUCLEOTIDE SEQUENCE [LARGE SCALE GENOMIC DNA]</scope>
    <source>
        <strain evidence="2 3">MKL-01</strain>
    </source>
</reference>
<evidence type="ECO:0000256" key="1">
    <source>
        <dbReference type="SAM" id="MobiDB-lite"/>
    </source>
</evidence>
<sequence length="116" mass="12508">MRSLASLFIAPSPEKIAAKELQDMRLALFQAERRLLEAQMQVDYYRDMVGFLEEVATAGVEQVVDKRRASEAAAAEQADRTEAAASHTVPVPSQTATQPSRIAPGLTTVPIVPSAA</sequence>
<accession>A0A5M8ALJ3</accession>
<comment type="caution">
    <text evidence="2">The sequence shown here is derived from an EMBL/GenBank/DDBJ whole genome shotgun (WGS) entry which is preliminary data.</text>
</comment>